<dbReference type="InterPro" id="IPR019083">
    <property type="entry name" value="SAM_Ribosomal_mS41"/>
</dbReference>
<evidence type="ECO:0000256" key="4">
    <source>
        <dbReference type="ARBA" id="ARBA00035129"/>
    </source>
</evidence>
<dbReference type="SMART" id="SM01238">
    <property type="entry name" value="IGR"/>
    <property type="match status" value="1"/>
</dbReference>
<dbReference type="Proteomes" id="UP000799766">
    <property type="component" value="Unassembled WGS sequence"/>
</dbReference>
<feature type="domain" description="Small ribosomal subunit protein mS41 SAM" evidence="6">
    <location>
        <begin position="42"/>
        <end position="98"/>
    </location>
</feature>
<feature type="compositionally biased region" description="Basic and acidic residues" evidence="5">
    <location>
        <begin position="206"/>
        <end position="222"/>
    </location>
</feature>
<evidence type="ECO:0000259" key="6">
    <source>
        <dbReference type="SMART" id="SM01238"/>
    </source>
</evidence>
<accession>A0A6A6NY60</accession>
<comment type="similarity">
    <text evidence="2">Belongs to the mitochondrion-specific ribosomal protein mS41 family.</text>
</comment>
<proteinExistence type="inferred from homology"/>
<comment type="subcellular location">
    <subcellularLocation>
        <location evidence="1">Mitochondrion</location>
    </subcellularLocation>
</comment>
<dbReference type="InterPro" id="IPR013761">
    <property type="entry name" value="SAM/pointed_sf"/>
</dbReference>
<evidence type="ECO:0000313" key="8">
    <source>
        <dbReference type="Proteomes" id="UP000799766"/>
    </source>
</evidence>
<dbReference type="Pfam" id="PF09597">
    <property type="entry name" value="SAM_Ribosomal_mS41"/>
    <property type="match status" value="1"/>
</dbReference>
<dbReference type="GO" id="GO:0005739">
    <property type="term" value="C:mitochondrion"/>
    <property type="evidence" value="ECO:0007669"/>
    <property type="project" value="UniProtKB-SubCell"/>
</dbReference>
<reference evidence="7" key="1">
    <citation type="journal article" date="2020" name="Stud. Mycol.">
        <title>101 Dothideomycetes genomes: a test case for predicting lifestyles and emergence of pathogens.</title>
        <authorList>
            <person name="Haridas S."/>
            <person name="Albert R."/>
            <person name="Binder M."/>
            <person name="Bloem J."/>
            <person name="Labutti K."/>
            <person name="Salamov A."/>
            <person name="Andreopoulos B."/>
            <person name="Baker S."/>
            <person name="Barry K."/>
            <person name="Bills G."/>
            <person name="Bluhm B."/>
            <person name="Cannon C."/>
            <person name="Castanera R."/>
            <person name="Culley D."/>
            <person name="Daum C."/>
            <person name="Ezra D."/>
            <person name="Gonzalez J."/>
            <person name="Henrissat B."/>
            <person name="Kuo A."/>
            <person name="Liang C."/>
            <person name="Lipzen A."/>
            <person name="Lutzoni F."/>
            <person name="Magnuson J."/>
            <person name="Mondo S."/>
            <person name="Nolan M."/>
            <person name="Ohm R."/>
            <person name="Pangilinan J."/>
            <person name="Park H.-J."/>
            <person name="Ramirez L."/>
            <person name="Alfaro M."/>
            <person name="Sun H."/>
            <person name="Tritt A."/>
            <person name="Yoshinaga Y."/>
            <person name="Zwiers L.-H."/>
            <person name="Turgeon B."/>
            <person name="Goodwin S."/>
            <person name="Spatafora J."/>
            <person name="Crous P."/>
            <person name="Grigoriev I."/>
        </authorList>
    </citation>
    <scope>NUCLEOTIDE SEQUENCE</scope>
    <source>
        <strain evidence="7">ATCC 16933</strain>
    </source>
</reference>
<evidence type="ECO:0000256" key="5">
    <source>
        <dbReference type="SAM" id="MobiDB-lite"/>
    </source>
</evidence>
<keyword evidence="8" id="KW-1185">Reference proteome</keyword>
<sequence length="235" mass="25785">MLLRRGLPAAVVGCVVVAQIRSLHNRLPLPPVPSPTPFVPDAVTFLTVIGRNLSQHASKFPSWDALFTLSSSQLRELGVEPARSRRYLLRMRERFRRGEYGIGGDLTEVKDGVAELRLVEVPVKPNQTRRSFARATATKTPGMRKMVVNVPPGSGLPAGPLNRATPVKGVKIKYGNTICAPHIERIKGTNGLGVRITVKEGIWEQKRGHKVDGGERRKAEVRAKRRAAERKAAAA</sequence>
<protein>
    <recommendedName>
        <fullName evidence="4">Small ribosomal subunit protein mS41</fullName>
    </recommendedName>
</protein>
<evidence type="ECO:0000313" key="7">
    <source>
        <dbReference type="EMBL" id="KAF2456639.1"/>
    </source>
</evidence>
<dbReference type="EMBL" id="MU001682">
    <property type="protein sequence ID" value="KAF2456639.1"/>
    <property type="molecule type" value="Genomic_DNA"/>
</dbReference>
<evidence type="ECO:0000256" key="2">
    <source>
        <dbReference type="ARBA" id="ARBA00010492"/>
    </source>
</evidence>
<gene>
    <name evidence="7" type="ORF">BDY21DRAFT_386117</name>
</gene>
<keyword evidence="3" id="KW-0496">Mitochondrion</keyword>
<dbReference type="SUPFAM" id="SSF47769">
    <property type="entry name" value="SAM/Pointed domain"/>
    <property type="match status" value="1"/>
</dbReference>
<dbReference type="InterPro" id="IPR039603">
    <property type="entry name" value="Ribosomal_mS41"/>
</dbReference>
<evidence type="ECO:0000256" key="1">
    <source>
        <dbReference type="ARBA" id="ARBA00004173"/>
    </source>
</evidence>
<dbReference type="AlphaFoldDB" id="A0A6A6NY60"/>
<feature type="region of interest" description="Disordered" evidence="5">
    <location>
        <begin position="206"/>
        <end position="235"/>
    </location>
</feature>
<organism evidence="7 8">
    <name type="scientific">Lineolata rhizophorae</name>
    <dbReference type="NCBI Taxonomy" id="578093"/>
    <lineage>
        <taxon>Eukaryota</taxon>
        <taxon>Fungi</taxon>
        <taxon>Dikarya</taxon>
        <taxon>Ascomycota</taxon>
        <taxon>Pezizomycotina</taxon>
        <taxon>Dothideomycetes</taxon>
        <taxon>Dothideomycetes incertae sedis</taxon>
        <taxon>Lineolatales</taxon>
        <taxon>Lineolataceae</taxon>
        <taxon>Lineolata</taxon>
    </lineage>
</organism>
<name>A0A6A6NY60_9PEZI</name>
<evidence type="ECO:0000256" key="3">
    <source>
        <dbReference type="ARBA" id="ARBA00023128"/>
    </source>
</evidence>
<dbReference type="PANTHER" id="PTHR28235:SF1">
    <property type="entry name" value="SMALL RIBOSOMAL SUBUNIT PROTEIN MS41"/>
    <property type="match status" value="1"/>
</dbReference>
<dbReference type="PANTHER" id="PTHR28235">
    <property type="entry name" value="PROTEIN FYV4, MITOCHONDRIAL"/>
    <property type="match status" value="1"/>
</dbReference>
<dbReference type="OrthoDB" id="18595at2759"/>